<dbReference type="Pfam" id="PF04801">
    <property type="entry name" value="RPC5"/>
    <property type="match status" value="1"/>
</dbReference>
<feature type="compositionally biased region" description="Basic and acidic residues" evidence="1">
    <location>
        <begin position="355"/>
        <end position="375"/>
    </location>
</feature>
<accession>A0A8H7E393</accession>
<dbReference type="PANTHER" id="PTHR12069">
    <property type="entry name" value="DNA-DIRECTED RNA POLYMERASES III 80 KDA POLYPEPTIDE RNA POLYMERASE III SUBUNIT 5"/>
    <property type="match status" value="1"/>
</dbReference>
<dbReference type="PANTHER" id="PTHR12069:SF0">
    <property type="entry name" value="DNA-DIRECTED RNA POLYMERASE III SUBUNIT RPC5"/>
    <property type="match status" value="1"/>
</dbReference>
<comment type="caution">
    <text evidence="2">The sequence shown here is derived from an EMBL/GenBank/DDBJ whole genome shotgun (WGS) entry which is preliminary data.</text>
</comment>
<evidence type="ECO:0000313" key="2">
    <source>
        <dbReference type="EMBL" id="KAF7507085.1"/>
    </source>
</evidence>
<evidence type="ECO:0000256" key="1">
    <source>
        <dbReference type="SAM" id="MobiDB-lite"/>
    </source>
</evidence>
<dbReference type="GO" id="GO:0042797">
    <property type="term" value="P:tRNA transcription by RNA polymerase III"/>
    <property type="evidence" value="ECO:0007669"/>
    <property type="project" value="TreeGrafter"/>
</dbReference>
<name>A0A8H7E393_9EURO</name>
<gene>
    <name evidence="2" type="ORF">GJ744_010898</name>
</gene>
<protein>
    <submittedName>
        <fullName evidence="2">Uncharacterized protein</fullName>
    </submittedName>
</protein>
<organism evidence="2 3">
    <name type="scientific">Endocarpon pusillum</name>
    <dbReference type="NCBI Taxonomy" id="364733"/>
    <lineage>
        <taxon>Eukaryota</taxon>
        <taxon>Fungi</taxon>
        <taxon>Dikarya</taxon>
        <taxon>Ascomycota</taxon>
        <taxon>Pezizomycotina</taxon>
        <taxon>Eurotiomycetes</taxon>
        <taxon>Chaetothyriomycetidae</taxon>
        <taxon>Verrucariales</taxon>
        <taxon>Verrucariaceae</taxon>
        <taxon>Endocarpon</taxon>
    </lineage>
</organism>
<feature type="compositionally biased region" description="Basic and acidic residues" evidence="1">
    <location>
        <begin position="338"/>
        <end position="347"/>
    </location>
</feature>
<feature type="region of interest" description="Disordered" evidence="1">
    <location>
        <begin position="336"/>
        <end position="508"/>
    </location>
</feature>
<sequence>MPHQTSTEDDDPVIASYPVYLTSPHYASPPNATAEILSDTAQKLVLLQYPAYRPSDTPYNARNLQKPTSLRIKPNTGLLEFDIPIDTKLNYNPDKGSTYATSLKRSRIIQEGGTHGLSGGFNTGPAGRNIREEEDIDMKTIPAHSSLSDDPTLNVQTLGGKIVKPSTGDPIYLLGSFKGNSMHLSRLDALVQVRPQLPHLDAVDELERNRGITALARTKGKDGAAIINGDVSAALPPPTGPSTRPESKAIDIKLKPSGPASHNNDLNTNTNAKLLRAIQQESWQTYDWIDEDETESRDHAEKALHLSMPPGDDLTSETPNLESAITNSEWLDLMSAPRIEHGRKAGDKGLMGKVRGRERERQRRKRNEAARREKATTTTSVHHQASAEANPAAVREDGDATAGEDTADDAQIGPSDEESSEDEHGDRQAEDQDGVVGDDVGQGEGDIEMLDPPNLPTVSQVDGADGADDDVQEVQPPTTAVDQPAPTARRRGRPRKSQVVEDPIVVDD</sequence>
<dbReference type="Proteomes" id="UP000606974">
    <property type="component" value="Unassembled WGS sequence"/>
</dbReference>
<dbReference type="OrthoDB" id="340681at2759"/>
<dbReference type="AlphaFoldDB" id="A0A8H7E393"/>
<dbReference type="GO" id="GO:0005666">
    <property type="term" value="C:RNA polymerase III complex"/>
    <property type="evidence" value="ECO:0007669"/>
    <property type="project" value="TreeGrafter"/>
</dbReference>
<evidence type="ECO:0000313" key="3">
    <source>
        <dbReference type="Proteomes" id="UP000606974"/>
    </source>
</evidence>
<dbReference type="EMBL" id="JAACFV010000074">
    <property type="protein sequence ID" value="KAF7507085.1"/>
    <property type="molecule type" value="Genomic_DNA"/>
</dbReference>
<proteinExistence type="predicted"/>
<reference evidence="2" key="1">
    <citation type="submission" date="2020-02" db="EMBL/GenBank/DDBJ databases">
        <authorList>
            <person name="Palmer J.M."/>
        </authorList>
    </citation>
    <scope>NUCLEOTIDE SEQUENCE</scope>
    <source>
        <strain evidence="2">EPUS1.4</strain>
        <tissue evidence="2">Thallus</tissue>
    </source>
</reference>
<keyword evidence="3" id="KW-1185">Reference proteome</keyword>
<dbReference type="InterPro" id="IPR006886">
    <property type="entry name" value="RNA_pol_III_Rpc5"/>
</dbReference>